<reference evidence="8 9" key="1">
    <citation type="submission" date="2024-05" db="EMBL/GenBank/DDBJ databases">
        <title>Roseateles sp. 2.12 16S ribosomal RNA gene Genome sequencing and assembly.</title>
        <authorList>
            <person name="Woo H."/>
        </authorList>
    </citation>
    <scope>NUCLEOTIDE SEQUENCE [LARGE SCALE GENOMIC DNA]</scope>
    <source>
        <strain evidence="8 9">2.12</strain>
    </source>
</reference>
<evidence type="ECO:0000313" key="9">
    <source>
        <dbReference type="Proteomes" id="UP001462640"/>
    </source>
</evidence>
<dbReference type="Pfam" id="PF08273">
    <property type="entry name" value="Zn_Ribbon_Prim"/>
    <property type="match status" value="1"/>
</dbReference>
<evidence type="ECO:0000256" key="3">
    <source>
        <dbReference type="ARBA" id="ARBA00022679"/>
    </source>
</evidence>
<dbReference type="InterPro" id="IPR034154">
    <property type="entry name" value="TOPRIM_DnaG/twinkle"/>
</dbReference>
<protein>
    <submittedName>
        <fullName evidence="8">Toprim domain-containing protein</fullName>
    </submittedName>
</protein>
<dbReference type="RefSeq" id="WP_347613158.1">
    <property type="nucleotide sequence ID" value="NZ_JBDPZC010000016.1"/>
</dbReference>
<keyword evidence="4" id="KW-0548">Nucleotidyltransferase</keyword>
<comment type="caution">
    <text evidence="8">The sequence shown here is derived from an EMBL/GenBank/DDBJ whole genome shotgun (WGS) entry which is preliminary data.</text>
</comment>
<dbReference type="SUPFAM" id="SSF57783">
    <property type="entry name" value="Zinc beta-ribbon"/>
    <property type="match status" value="1"/>
</dbReference>
<dbReference type="Proteomes" id="UP001462640">
    <property type="component" value="Unassembled WGS sequence"/>
</dbReference>
<gene>
    <name evidence="8" type="ORF">ABDJ40_22770</name>
</gene>
<evidence type="ECO:0000313" key="8">
    <source>
        <dbReference type="EMBL" id="MEO3715606.1"/>
    </source>
</evidence>
<dbReference type="SMART" id="SM00778">
    <property type="entry name" value="Prim_Zn_Ribbon"/>
    <property type="match status" value="1"/>
</dbReference>
<evidence type="ECO:0000256" key="6">
    <source>
        <dbReference type="ARBA" id="ARBA00023163"/>
    </source>
</evidence>
<dbReference type="InterPro" id="IPR036977">
    <property type="entry name" value="DNA_primase_Znf_CHC2"/>
</dbReference>
<evidence type="ECO:0000256" key="1">
    <source>
        <dbReference type="ARBA" id="ARBA00022478"/>
    </source>
</evidence>
<keyword evidence="9" id="KW-1185">Reference proteome</keyword>
<feature type="domain" description="DNA primase/helicase Gp4 N-terminal Bacteriophage T7-like" evidence="7">
    <location>
        <begin position="38"/>
        <end position="74"/>
    </location>
</feature>
<keyword evidence="1" id="KW-0240">DNA-directed RNA polymerase</keyword>
<dbReference type="InterPro" id="IPR055570">
    <property type="entry name" value="DUF7146"/>
</dbReference>
<accession>A0ABV0GKU5</accession>
<keyword evidence="2" id="KW-0639">Primosome</keyword>
<evidence type="ECO:0000256" key="2">
    <source>
        <dbReference type="ARBA" id="ARBA00022515"/>
    </source>
</evidence>
<keyword evidence="3" id="KW-0808">Transferase</keyword>
<keyword evidence="5" id="KW-0235">DNA replication</keyword>
<dbReference type="EMBL" id="JBDPZC010000016">
    <property type="protein sequence ID" value="MEO3715606.1"/>
    <property type="molecule type" value="Genomic_DNA"/>
</dbReference>
<dbReference type="Gene3D" id="3.90.580.10">
    <property type="entry name" value="Zinc finger, CHC2-type domain"/>
    <property type="match status" value="1"/>
</dbReference>
<dbReference type="InterPro" id="IPR013237">
    <property type="entry name" value="Phage_T7_Gp4_N"/>
</dbReference>
<sequence length="351" mass="38960">MTHEEYQARIEHVKTLAQDRWPEFLLQLGLDPRMIKKRLNMPCPFCGGTDRFQFTDKFGQGNYHCRSCGPGGGFQLAQQVLGMDFHQVLRQAEDYFNASPRPTQARDAASAQSTDRGKMLIQRIWNEARPIAKGDPVDRYLASRGLALSAYPAVLRCHPCLGYYQKDEAGKSHKVAEYPAMLARIDDSNGHVVSLHRTYLPDGSKLAASDAKKVLCAGISGAAVRLFAPTHQLAVTEGIEKGFAVHLATGHAVWSALNAGNLEKLWIPSGVTEVSIYADNDADSDFAGQAFAFALARRLRREECPKGRRKVQVFVTRQPGSDWSDVWYRRWQAQMGPLGRAALVTQMARAA</sequence>
<dbReference type="Pfam" id="PF23639">
    <property type="entry name" value="DUF7146"/>
    <property type="match status" value="1"/>
</dbReference>
<dbReference type="Pfam" id="PF13362">
    <property type="entry name" value="Toprim_3"/>
    <property type="match status" value="1"/>
</dbReference>
<keyword evidence="6" id="KW-0804">Transcription</keyword>
<dbReference type="InterPro" id="IPR006171">
    <property type="entry name" value="TOPRIM_dom"/>
</dbReference>
<organism evidence="8 9">
    <name type="scientific">Roseateles flavus</name>
    <dbReference type="NCBI Taxonomy" id="3149041"/>
    <lineage>
        <taxon>Bacteria</taxon>
        <taxon>Pseudomonadati</taxon>
        <taxon>Pseudomonadota</taxon>
        <taxon>Betaproteobacteria</taxon>
        <taxon>Burkholderiales</taxon>
        <taxon>Sphaerotilaceae</taxon>
        <taxon>Roseateles</taxon>
    </lineage>
</organism>
<dbReference type="CDD" id="cd01029">
    <property type="entry name" value="TOPRIM_primases"/>
    <property type="match status" value="1"/>
</dbReference>
<proteinExistence type="predicted"/>
<name>A0ABV0GKU5_9BURK</name>
<evidence type="ECO:0000256" key="4">
    <source>
        <dbReference type="ARBA" id="ARBA00022695"/>
    </source>
</evidence>
<evidence type="ECO:0000256" key="5">
    <source>
        <dbReference type="ARBA" id="ARBA00022705"/>
    </source>
</evidence>
<evidence type="ECO:0000259" key="7">
    <source>
        <dbReference type="SMART" id="SM00778"/>
    </source>
</evidence>